<evidence type="ECO:0000256" key="7">
    <source>
        <dbReference type="ARBA" id="ARBA00022989"/>
    </source>
</evidence>
<dbReference type="Proteomes" id="UP001566331">
    <property type="component" value="Unassembled WGS sequence"/>
</dbReference>
<dbReference type="EMBL" id="JBFWIC010000011">
    <property type="protein sequence ID" value="MEZ0474927.1"/>
    <property type="molecule type" value="Genomic_DNA"/>
</dbReference>
<name>A0ABV4HQB0_9GAMM</name>
<dbReference type="Pfam" id="PF07963">
    <property type="entry name" value="N_methyl"/>
    <property type="match status" value="1"/>
</dbReference>
<keyword evidence="4" id="KW-0488">Methylation</keyword>
<evidence type="ECO:0000256" key="11">
    <source>
        <dbReference type="SAM" id="Phobius"/>
    </source>
</evidence>
<dbReference type="InterPro" id="IPR022346">
    <property type="entry name" value="T2SS_GspH"/>
</dbReference>
<comment type="similarity">
    <text evidence="9">Belongs to the GSP H family.</text>
</comment>
<reference evidence="13 14" key="1">
    <citation type="submission" date="2024-07" db="EMBL/GenBank/DDBJ databases">
        <title>Luteimonas salilacus sp. nov., isolated from the shore soil of Salt Lake in Tibet of China.</title>
        <authorList>
            <person name="Zhang X."/>
            <person name="Li A."/>
        </authorList>
    </citation>
    <scope>NUCLEOTIDE SEQUENCE [LARGE SCALE GENOMIC DNA]</scope>
    <source>
        <strain evidence="13 14">B3-2-R+30</strain>
    </source>
</reference>
<keyword evidence="6 11" id="KW-0812">Transmembrane</keyword>
<dbReference type="Pfam" id="PF12019">
    <property type="entry name" value="GspH"/>
    <property type="match status" value="1"/>
</dbReference>
<accession>A0ABV4HQB0</accession>
<keyword evidence="3" id="KW-1003">Cell membrane</keyword>
<evidence type="ECO:0000256" key="8">
    <source>
        <dbReference type="ARBA" id="ARBA00023136"/>
    </source>
</evidence>
<dbReference type="PROSITE" id="PS00409">
    <property type="entry name" value="PROKAR_NTER_METHYL"/>
    <property type="match status" value="1"/>
</dbReference>
<evidence type="ECO:0000256" key="6">
    <source>
        <dbReference type="ARBA" id="ARBA00022692"/>
    </source>
</evidence>
<evidence type="ECO:0000256" key="10">
    <source>
        <dbReference type="ARBA" id="ARBA00030775"/>
    </source>
</evidence>
<protein>
    <recommendedName>
        <fullName evidence="2">Type II secretion system protein H</fullName>
    </recommendedName>
    <alternativeName>
        <fullName evidence="10">General secretion pathway protein H</fullName>
    </alternativeName>
</protein>
<dbReference type="SUPFAM" id="SSF54523">
    <property type="entry name" value="Pili subunits"/>
    <property type="match status" value="1"/>
</dbReference>
<evidence type="ECO:0000256" key="4">
    <source>
        <dbReference type="ARBA" id="ARBA00022481"/>
    </source>
</evidence>
<keyword evidence="5" id="KW-0997">Cell inner membrane</keyword>
<dbReference type="RefSeq" id="WP_370562346.1">
    <property type="nucleotide sequence ID" value="NZ_JBFWIB010000001.1"/>
</dbReference>
<comment type="caution">
    <text evidence="13">The sequence shown here is derived from an EMBL/GenBank/DDBJ whole genome shotgun (WGS) entry which is preliminary data.</text>
</comment>
<dbReference type="InterPro" id="IPR045584">
    <property type="entry name" value="Pilin-like"/>
</dbReference>
<evidence type="ECO:0000259" key="12">
    <source>
        <dbReference type="Pfam" id="PF12019"/>
    </source>
</evidence>
<keyword evidence="14" id="KW-1185">Reference proteome</keyword>
<evidence type="ECO:0000256" key="3">
    <source>
        <dbReference type="ARBA" id="ARBA00022475"/>
    </source>
</evidence>
<sequence>MTATGQLVDRRIGGRVRLLRAVACRVDDGSRQVTAASGTYDQVGTFPTPTPGIADTAQPRQPSPCCFYPRQEAETMTRKDAGFTLIEAMTVIAIVAVTLAVGIPAFGGTLQRHRVRTAMHLLSADMAMARSTAIMRRGQIVVCPRTADNRCRDDRDWRHGWLVFTDEDRNRQPDGTGDILRVRDAPSGTDSGLTLTSSRRFLRYQRDGRSANANLTVRVCAGERLAGKVIVNNLGRVRSARPVKPTPCPRG</sequence>
<organism evidence="13 14">
    <name type="scientific">Luteimonas salinilitoris</name>
    <dbReference type="NCBI Taxonomy" id="3237697"/>
    <lineage>
        <taxon>Bacteria</taxon>
        <taxon>Pseudomonadati</taxon>
        <taxon>Pseudomonadota</taxon>
        <taxon>Gammaproteobacteria</taxon>
        <taxon>Lysobacterales</taxon>
        <taxon>Lysobacteraceae</taxon>
        <taxon>Luteimonas</taxon>
    </lineage>
</organism>
<comment type="subcellular location">
    <subcellularLocation>
        <location evidence="1">Cell inner membrane</location>
        <topology evidence="1">Single-pass membrane protein</topology>
    </subcellularLocation>
</comment>
<feature type="transmembrane region" description="Helical" evidence="11">
    <location>
        <begin position="85"/>
        <end position="106"/>
    </location>
</feature>
<keyword evidence="7 11" id="KW-1133">Transmembrane helix</keyword>
<evidence type="ECO:0000313" key="13">
    <source>
        <dbReference type="EMBL" id="MEZ0474927.1"/>
    </source>
</evidence>
<evidence type="ECO:0000256" key="2">
    <source>
        <dbReference type="ARBA" id="ARBA00021549"/>
    </source>
</evidence>
<feature type="domain" description="General secretion pathway GspH" evidence="12">
    <location>
        <begin position="121"/>
        <end position="235"/>
    </location>
</feature>
<dbReference type="Gene3D" id="3.55.40.10">
    <property type="entry name" value="minor pseudopilin epsh domain"/>
    <property type="match status" value="1"/>
</dbReference>
<gene>
    <name evidence="13" type="ORF">AB6713_09920</name>
</gene>
<proteinExistence type="inferred from homology"/>
<evidence type="ECO:0000256" key="5">
    <source>
        <dbReference type="ARBA" id="ARBA00022519"/>
    </source>
</evidence>
<keyword evidence="8 11" id="KW-0472">Membrane</keyword>
<dbReference type="NCBIfam" id="TIGR02532">
    <property type="entry name" value="IV_pilin_GFxxxE"/>
    <property type="match status" value="1"/>
</dbReference>
<evidence type="ECO:0000256" key="1">
    <source>
        <dbReference type="ARBA" id="ARBA00004377"/>
    </source>
</evidence>
<evidence type="ECO:0000256" key="9">
    <source>
        <dbReference type="ARBA" id="ARBA00025772"/>
    </source>
</evidence>
<evidence type="ECO:0000313" key="14">
    <source>
        <dbReference type="Proteomes" id="UP001566331"/>
    </source>
</evidence>
<dbReference type="InterPro" id="IPR012902">
    <property type="entry name" value="N_methyl_site"/>
</dbReference>